<organism evidence="2 3">
    <name type="scientific">Wickerhamomyces pijperi</name>
    <name type="common">Yeast</name>
    <name type="synonym">Pichia pijperi</name>
    <dbReference type="NCBI Taxonomy" id="599730"/>
    <lineage>
        <taxon>Eukaryota</taxon>
        <taxon>Fungi</taxon>
        <taxon>Dikarya</taxon>
        <taxon>Ascomycota</taxon>
        <taxon>Saccharomycotina</taxon>
        <taxon>Saccharomycetes</taxon>
        <taxon>Phaffomycetales</taxon>
        <taxon>Wickerhamomycetaceae</taxon>
        <taxon>Wickerhamomyces</taxon>
    </lineage>
</organism>
<feature type="region of interest" description="Disordered" evidence="1">
    <location>
        <begin position="1"/>
        <end position="116"/>
    </location>
</feature>
<dbReference type="Pfam" id="PF08700">
    <property type="entry name" value="VPS51_Exo84_N"/>
    <property type="match status" value="1"/>
</dbReference>
<feature type="compositionally biased region" description="Polar residues" evidence="1">
    <location>
        <begin position="1"/>
        <end position="19"/>
    </location>
</feature>
<accession>A0A9P8TIP6</accession>
<feature type="compositionally biased region" description="Low complexity" evidence="1">
    <location>
        <begin position="20"/>
        <end position="31"/>
    </location>
</feature>
<reference evidence="2" key="2">
    <citation type="submission" date="2021-01" db="EMBL/GenBank/DDBJ databases">
        <authorList>
            <person name="Schikora-Tamarit M.A."/>
        </authorList>
    </citation>
    <scope>NUCLEOTIDE SEQUENCE</scope>
    <source>
        <strain evidence="2">CBS2887</strain>
    </source>
</reference>
<feature type="compositionally biased region" description="Polar residues" evidence="1">
    <location>
        <begin position="64"/>
        <end position="82"/>
    </location>
</feature>
<dbReference type="Proteomes" id="UP000774326">
    <property type="component" value="Unassembled WGS sequence"/>
</dbReference>
<evidence type="ECO:0000313" key="3">
    <source>
        <dbReference type="Proteomes" id="UP000774326"/>
    </source>
</evidence>
<evidence type="ECO:0008006" key="4">
    <source>
        <dbReference type="Google" id="ProtNLM"/>
    </source>
</evidence>
<evidence type="ECO:0000256" key="1">
    <source>
        <dbReference type="SAM" id="MobiDB-lite"/>
    </source>
</evidence>
<evidence type="ECO:0000313" key="2">
    <source>
        <dbReference type="EMBL" id="KAH3680090.1"/>
    </source>
</evidence>
<comment type="caution">
    <text evidence="2">The sequence shown here is derived from an EMBL/GenBank/DDBJ whole genome shotgun (WGS) entry which is preliminary data.</text>
</comment>
<sequence length="341" mass="38195">MSEPGTPSESISQADSFSGTDTTNNNNSNNTPSESQISFKKHQKIKNEINSQRRQALKQFYKLQKQQEQLQSNPLPQTTLPNTASHSHTTHSDKDTTTTTTQDSDDELEEEIRSGKPLADIDLQTSQFKDILKHVNKLSSSVNLINSDIKNIIYNNYYELIKLNDFLKDMSEGKAMEGVRVDSVSGGNGGLLEMLKGLNKSAIENGSSVTKTSSTLQVTDLSNLDQLQSLMDSIKTFNEKETTAATRNLEEEQELTTSLNLMRLKSQTTTNDDDDQEIKSYQSKVDESITNTLKDLQAKDQGKETLIRQLQEIKDKIGKSEQLNVCKGKEKTRNIKLNCAY</sequence>
<proteinExistence type="predicted"/>
<reference evidence="2" key="1">
    <citation type="journal article" date="2021" name="Open Biol.">
        <title>Shared evolutionary footprints suggest mitochondrial oxidative damage underlies multiple complex I losses in fungi.</title>
        <authorList>
            <person name="Schikora-Tamarit M.A."/>
            <person name="Marcet-Houben M."/>
            <person name="Nosek J."/>
            <person name="Gabaldon T."/>
        </authorList>
    </citation>
    <scope>NUCLEOTIDE SEQUENCE</scope>
    <source>
        <strain evidence="2">CBS2887</strain>
    </source>
</reference>
<protein>
    <recommendedName>
        <fullName evidence="4">Vacuolar protein sorting-associated protein 51 homolog</fullName>
    </recommendedName>
</protein>
<name>A0A9P8TIP6_WICPI</name>
<dbReference type="EMBL" id="JAEUBG010004784">
    <property type="protein sequence ID" value="KAH3680090.1"/>
    <property type="molecule type" value="Genomic_DNA"/>
</dbReference>
<keyword evidence="3" id="KW-1185">Reference proteome</keyword>
<gene>
    <name evidence="2" type="ORF">WICPIJ_008388</name>
</gene>
<dbReference type="AlphaFoldDB" id="A0A9P8TIP6"/>
<dbReference type="OrthoDB" id="203678at2759"/>